<keyword evidence="6" id="KW-0732">Signal</keyword>
<dbReference type="PANTHER" id="PTHR43806">
    <property type="entry name" value="PEPTIDASE S8"/>
    <property type="match status" value="1"/>
</dbReference>
<evidence type="ECO:0000313" key="9">
    <source>
        <dbReference type="Proteomes" id="UP000184287"/>
    </source>
</evidence>
<evidence type="ECO:0000259" key="7">
    <source>
        <dbReference type="Pfam" id="PF00082"/>
    </source>
</evidence>
<feature type="active site" description="Charge relay system" evidence="5">
    <location>
        <position position="452"/>
    </location>
</feature>
<dbReference type="PANTHER" id="PTHR43806:SF11">
    <property type="entry name" value="CEREVISIN-RELATED"/>
    <property type="match status" value="1"/>
</dbReference>
<keyword evidence="4 5" id="KW-0720">Serine protease</keyword>
<evidence type="ECO:0000256" key="5">
    <source>
        <dbReference type="PROSITE-ProRule" id="PRU01240"/>
    </source>
</evidence>
<dbReference type="InterPro" id="IPR050131">
    <property type="entry name" value="Peptidase_S8_subtilisin-like"/>
</dbReference>
<evidence type="ECO:0000256" key="6">
    <source>
        <dbReference type="SAM" id="SignalP"/>
    </source>
</evidence>
<comment type="similarity">
    <text evidence="1 5">Belongs to the peptidase S8 family.</text>
</comment>
<proteinExistence type="inferred from homology"/>
<reference evidence="9" key="1">
    <citation type="submission" date="2016-11" db="EMBL/GenBank/DDBJ databases">
        <authorList>
            <person name="Varghese N."/>
            <person name="Submissions S."/>
        </authorList>
    </citation>
    <scope>NUCLEOTIDE SEQUENCE [LARGE SCALE GENOMIC DNA]</scope>
    <source>
        <strain evidence="9">DSM 16990</strain>
    </source>
</reference>
<evidence type="ECO:0000256" key="4">
    <source>
        <dbReference type="ARBA" id="ARBA00022825"/>
    </source>
</evidence>
<keyword evidence="9" id="KW-1185">Reference proteome</keyword>
<dbReference type="InterPro" id="IPR015500">
    <property type="entry name" value="Peptidase_S8_subtilisin-rel"/>
</dbReference>
<dbReference type="InterPro" id="IPR023828">
    <property type="entry name" value="Peptidase_S8_Ser-AS"/>
</dbReference>
<protein>
    <submittedName>
        <fullName evidence="8">Subtilase family protein</fullName>
    </submittedName>
</protein>
<evidence type="ECO:0000256" key="1">
    <source>
        <dbReference type="ARBA" id="ARBA00011073"/>
    </source>
</evidence>
<name>A0A1M5G1E3_9SPHI</name>
<dbReference type="InterPro" id="IPR000209">
    <property type="entry name" value="Peptidase_S8/S53_dom"/>
</dbReference>
<feature type="domain" description="Peptidase S8/S53" evidence="7">
    <location>
        <begin position="67"/>
        <end position="490"/>
    </location>
</feature>
<accession>A0A1M5G1E3</accession>
<evidence type="ECO:0000313" key="8">
    <source>
        <dbReference type="EMBL" id="SHF97538.1"/>
    </source>
</evidence>
<dbReference type="PROSITE" id="PS51892">
    <property type="entry name" value="SUBTILASE"/>
    <property type="match status" value="1"/>
</dbReference>
<dbReference type="Pfam" id="PF00082">
    <property type="entry name" value="Peptidase_S8"/>
    <property type="match status" value="1"/>
</dbReference>
<dbReference type="GO" id="GO:0005615">
    <property type="term" value="C:extracellular space"/>
    <property type="evidence" value="ECO:0007669"/>
    <property type="project" value="TreeGrafter"/>
</dbReference>
<dbReference type="AlphaFoldDB" id="A0A1M5G1E3"/>
<evidence type="ECO:0000256" key="2">
    <source>
        <dbReference type="ARBA" id="ARBA00022670"/>
    </source>
</evidence>
<feature type="chain" id="PRO_5012364081" evidence="6">
    <location>
        <begin position="23"/>
        <end position="532"/>
    </location>
</feature>
<dbReference type="Gene3D" id="3.40.50.200">
    <property type="entry name" value="Peptidase S8/S53 domain"/>
    <property type="match status" value="2"/>
</dbReference>
<dbReference type="EMBL" id="FQUQ01000004">
    <property type="protein sequence ID" value="SHF97538.1"/>
    <property type="molecule type" value="Genomic_DNA"/>
</dbReference>
<dbReference type="PROSITE" id="PS00137">
    <property type="entry name" value="SUBTILASE_HIS"/>
    <property type="match status" value="1"/>
</dbReference>
<feature type="active site" description="Charge relay system" evidence="5">
    <location>
        <position position="74"/>
    </location>
</feature>
<feature type="active site" description="Charge relay system" evidence="5">
    <location>
        <position position="286"/>
    </location>
</feature>
<feature type="signal peptide" evidence="6">
    <location>
        <begin position="1"/>
        <end position="22"/>
    </location>
</feature>
<dbReference type="InterPro" id="IPR022398">
    <property type="entry name" value="Peptidase_S8_His-AS"/>
</dbReference>
<organism evidence="8 9">
    <name type="scientific">Pedobacter caeni</name>
    <dbReference type="NCBI Taxonomy" id="288992"/>
    <lineage>
        <taxon>Bacteria</taxon>
        <taxon>Pseudomonadati</taxon>
        <taxon>Bacteroidota</taxon>
        <taxon>Sphingobacteriia</taxon>
        <taxon>Sphingobacteriales</taxon>
        <taxon>Sphingobacteriaceae</taxon>
        <taxon>Pedobacter</taxon>
    </lineage>
</organism>
<dbReference type="PRINTS" id="PR00723">
    <property type="entry name" value="SUBTILISIN"/>
</dbReference>
<dbReference type="GO" id="GO:0004252">
    <property type="term" value="F:serine-type endopeptidase activity"/>
    <property type="evidence" value="ECO:0007669"/>
    <property type="project" value="UniProtKB-UniRule"/>
</dbReference>
<gene>
    <name evidence="8" type="ORF">SAMN04488522_10413</name>
</gene>
<dbReference type="GO" id="GO:0006508">
    <property type="term" value="P:proteolysis"/>
    <property type="evidence" value="ECO:0007669"/>
    <property type="project" value="UniProtKB-KW"/>
</dbReference>
<dbReference type="InterPro" id="IPR036852">
    <property type="entry name" value="Peptidase_S8/S53_dom_sf"/>
</dbReference>
<evidence type="ECO:0000256" key="3">
    <source>
        <dbReference type="ARBA" id="ARBA00022801"/>
    </source>
</evidence>
<dbReference type="Proteomes" id="UP000184287">
    <property type="component" value="Unassembled WGS sequence"/>
</dbReference>
<keyword evidence="2 5" id="KW-0645">Protease</keyword>
<dbReference type="OrthoDB" id="1489355at2"/>
<dbReference type="SUPFAM" id="SSF52743">
    <property type="entry name" value="Subtilisin-like"/>
    <property type="match status" value="1"/>
</dbReference>
<dbReference type="RefSeq" id="WP_073232765.1">
    <property type="nucleotide sequence ID" value="NZ_FQUQ01000004.1"/>
</dbReference>
<sequence length="532" mass="58021">MYPNRFIPFAFLCLAPSLYSQAQEVPAKKQELPQNWHLLSPAKSGFYGVSNNEAYQFLDSLNIKPTKITVAVIDADLNVNHEDLKARVWKNPKPGSKGYPNDLNGWNFLGNKDGRNLLKTGTEAFREYKRLRPRFEKVQASSLKTAAEQQEYAYFLKLRKEVKIGAYIKFGAYLQQISDAFVAVDSFVRASKPANEPRTSDILALKIEDPKLSDAYKIVQGSMLKFKEESLWKEALAATVKESEVANERIKSLDDKAVPRDLIGDTYTLKDKYYGNANLYEAEVYHGTFVAGLIGAVRNNGIGIDGIADSVAIMGVRAVPDGDEYDKDVALAIRYAVDNGAKLINMSFGKYISPNSEWVNDAVKYADKKGVLLFHAAGNEGLNVDSVSIYPSGMESATKRAANLIRVGASDASGTAASISNYGATQVDLFAPGINITSTGLNNGYQTANGTSLSTPIVTGVAALIWSYFPKLSAREVRRIILASVTSLKDNVGPVPGKGKRQVSFGQLSVTGGIVNAYQAVKMAQKSSQSKK</sequence>
<keyword evidence="3 5" id="KW-0378">Hydrolase</keyword>
<dbReference type="PROSITE" id="PS00138">
    <property type="entry name" value="SUBTILASE_SER"/>
    <property type="match status" value="1"/>
</dbReference>
<dbReference type="STRING" id="288992.SAMN04488522_10413"/>